<protein>
    <submittedName>
        <fullName evidence="2">Right-handed parallel beta-helix repeat-containing protein</fullName>
    </submittedName>
</protein>
<keyword evidence="3" id="KW-1185">Reference proteome</keyword>
<proteinExistence type="predicted"/>
<dbReference type="PANTHER" id="PTHR36453">
    <property type="entry name" value="SECRETED PROTEIN-RELATED"/>
    <property type="match status" value="1"/>
</dbReference>
<dbReference type="Proteomes" id="UP001597045">
    <property type="component" value="Unassembled WGS sequence"/>
</dbReference>
<name>A0ABW3M7X7_9PSEU</name>
<evidence type="ECO:0000313" key="2">
    <source>
        <dbReference type="EMBL" id="MFD1045429.1"/>
    </source>
</evidence>
<dbReference type="Pfam" id="PF13229">
    <property type="entry name" value="Beta_helix"/>
    <property type="match status" value="1"/>
</dbReference>
<dbReference type="InterPro" id="IPR011050">
    <property type="entry name" value="Pectin_lyase_fold/virulence"/>
</dbReference>
<dbReference type="SMART" id="SM00710">
    <property type="entry name" value="PbH1"/>
    <property type="match status" value="6"/>
</dbReference>
<reference evidence="3" key="1">
    <citation type="journal article" date="2019" name="Int. J. Syst. Evol. Microbiol.">
        <title>The Global Catalogue of Microorganisms (GCM) 10K type strain sequencing project: providing services to taxonomists for standard genome sequencing and annotation.</title>
        <authorList>
            <consortium name="The Broad Institute Genomics Platform"/>
            <consortium name="The Broad Institute Genome Sequencing Center for Infectious Disease"/>
            <person name="Wu L."/>
            <person name="Ma J."/>
        </authorList>
    </citation>
    <scope>NUCLEOTIDE SEQUENCE [LARGE SCALE GENOMIC DNA]</scope>
    <source>
        <strain evidence="3">JCM 31486</strain>
    </source>
</reference>
<comment type="caution">
    <text evidence="2">The sequence shown here is derived from an EMBL/GenBank/DDBJ whole genome shotgun (WGS) entry which is preliminary data.</text>
</comment>
<gene>
    <name evidence="2" type="ORF">ACFQ1S_07425</name>
</gene>
<sequence>VDFVFPRIFRRVGVADRVLPATQGCAEQSNSPYGAWTQEPAAVSLTSDQDVQFTNSAFVHLGSAGLGLGNGTQKAVVRGNVFTDTSGSGIQLGNVDMPTATGAAQTRDNTIADNHVFNVPVEYHGGVGIDVGYAANSSIVHNQVDHTAYTAISIGWGGWPDKEAETPRPNFTHDNSISNNLIFSHMSLLNDGGAIYTQGLTGTSLANGEKVRGNVIHDQVGKGHVVYTDNGCTFESILGNGIYNTGAANAWGSAHHDYRPDASTTNDPTDIENNYWMNGVTKGSSGVTIKNNTAITAASQIPASIVANAGLEAAYKNLLKWTQAPSPK</sequence>
<organism evidence="2 3">
    <name type="scientific">Kibdelosporangium lantanae</name>
    <dbReference type="NCBI Taxonomy" id="1497396"/>
    <lineage>
        <taxon>Bacteria</taxon>
        <taxon>Bacillati</taxon>
        <taxon>Actinomycetota</taxon>
        <taxon>Actinomycetes</taxon>
        <taxon>Pseudonocardiales</taxon>
        <taxon>Pseudonocardiaceae</taxon>
        <taxon>Kibdelosporangium</taxon>
    </lineage>
</organism>
<dbReference type="EMBL" id="JBHTIS010000298">
    <property type="protein sequence ID" value="MFD1045429.1"/>
    <property type="molecule type" value="Genomic_DNA"/>
</dbReference>
<accession>A0ABW3M7X7</accession>
<dbReference type="InterPro" id="IPR039448">
    <property type="entry name" value="Beta_helix"/>
</dbReference>
<feature type="non-terminal residue" evidence="2">
    <location>
        <position position="1"/>
    </location>
</feature>
<dbReference type="PANTHER" id="PTHR36453:SF1">
    <property type="entry name" value="RIGHT HANDED BETA HELIX DOMAIN-CONTAINING PROTEIN"/>
    <property type="match status" value="1"/>
</dbReference>
<dbReference type="InterPro" id="IPR006626">
    <property type="entry name" value="PbH1"/>
</dbReference>
<evidence type="ECO:0000313" key="3">
    <source>
        <dbReference type="Proteomes" id="UP001597045"/>
    </source>
</evidence>
<dbReference type="Gene3D" id="2.160.20.10">
    <property type="entry name" value="Single-stranded right-handed beta-helix, Pectin lyase-like"/>
    <property type="match status" value="1"/>
</dbReference>
<dbReference type="InterPro" id="IPR012334">
    <property type="entry name" value="Pectin_lyas_fold"/>
</dbReference>
<dbReference type="SUPFAM" id="SSF51126">
    <property type="entry name" value="Pectin lyase-like"/>
    <property type="match status" value="1"/>
</dbReference>
<evidence type="ECO:0000259" key="1">
    <source>
        <dbReference type="Pfam" id="PF13229"/>
    </source>
</evidence>
<feature type="domain" description="Right handed beta helix" evidence="1">
    <location>
        <begin position="42"/>
        <end position="235"/>
    </location>
</feature>